<organism evidence="1 2">
    <name type="scientific">Parabacteroides johnsonii CL02T12C29</name>
    <dbReference type="NCBI Taxonomy" id="999419"/>
    <lineage>
        <taxon>Bacteria</taxon>
        <taxon>Pseudomonadati</taxon>
        <taxon>Bacteroidota</taxon>
        <taxon>Bacteroidia</taxon>
        <taxon>Bacteroidales</taxon>
        <taxon>Tannerellaceae</taxon>
        <taxon>Parabacteroides</taxon>
    </lineage>
</organism>
<evidence type="ECO:0000313" key="1">
    <source>
        <dbReference type="EMBL" id="EKN06331.1"/>
    </source>
</evidence>
<name>K5Z4S7_9BACT</name>
<dbReference type="EMBL" id="AGZP01000031">
    <property type="protein sequence ID" value="EKN06331.1"/>
    <property type="molecule type" value="Genomic_DNA"/>
</dbReference>
<protein>
    <submittedName>
        <fullName evidence="1">Uncharacterized protein</fullName>
    </submittedName>
</protein>
<dbReference type="InterPro" id="IPR013783">
    <property type="entry name" value="Ig-like_fold"/>
</dbReference>
<dbReference type="Gene3D" id="2.60.40.10">
    <property type="entry name" value="Immunoglobulins"/>
    <property type="match status" value="1"/>
</dbReference>
<dbReference type="PATRIC" id="fig|999419.3.peg.3423"/>
<proteinExistence type="predicted"/>
<dbReference type="InterPro" id="IPR036116">
    <property type="entry name" value="FN3_sf"/>
</dbReference>
<dbReference type="HOGENOM" id="CLU_256412_0_0_10"/>
<dbReference type="Proteomes" id="UP000001218">
    <property type="component" value="Unassembled WGS sequence"/>
</dbReference>
<reference evidence="1 2" key="1">
    <citation type="submission" date="2012-02" db="EMBL/GenBank/DDBJ databases">
        <title>The Genome Sequence of Parabacteroides johnsonii CL02T12C29.</title>
        <authorList>
            <consortium name="The Broad Institute Genome Sequencing Platform"/>
            <person name="Earl A."/>
            <person name="Ward D."/>
            <person name="Feldgarden M."/>
            <person name="Gevers D."/>
            <person name="Zitomersky N.L."/>
            <person name="Coyne M.J."/>
            <person name="Comstock L.E."/>
            <person name="Young S.K."/>
            <person name="Zeng Q."/>
            <person name="Gargeya S."/>
            <person name="Fitzgerald M."/>
            <person name="Haas B."/>
            <person name="Abouelleil A."/>
            <person name="Alvarado L."/>
            <person name="Arachchi H.M."/>
            <person name="Berlin A."/>
            <person name="Chapman S.B."/>
            <person name="Gearin G."/>
            <person name="Goldberg J."/>
            <person name="Griggs A."/>
            <person name="Gujja S."/>
            <person name="Hansen M."/>
            <person name="Heiman D."/>
            <person name="Howarth C."/>
            <person name="Larimer J."/>
            <person name="Lui A."/>
            <person name="MacDonald P.J.P."/>
            <person name="McCowen C."/>
            <person name="Montmayeur A."/>
            <person name="Murphy C."/>
            <person name="Neiman D."/>
            <person name="Pearson M."/>
            <person name="Priest M."/>
            <person name="Roberts A."/>
            <person name="Saif S."/>
            <person name="Shea T."/>
            <person name="Sisk P."/>
            <person name="Stolte C."/>
            <person name="Sykes S."/>
            <person name="Wortman J."/>
            <person name="Nusbaum C."/>
            <person name="Birren B."/>
        </authorList>
    </citation>
    <scope>NUCLEOTIDE SEQUENCE [LARGE SCALE GENOMIC DNA]</scope>
    <source>
        <strain evidence="1 2">CL02T12C29</strain>
    </source>
</reference>
<evidence type="ECO:0000313" key="2">
    <source>
        <dbReference type="Proteomes" id="UP000001218"/>
    </source>
</evidence>
<dbReference type="eggNOG" id="ENOG50302EX">
    <property type="taxonomic scope" value="Bacteria"/>
</dbReference>
<sequence length="1313" mass="151790">MWCGRMIRLMFVFFMFIPLFASASTKWYKWNEDKISIELKDYLNISEMKWPITLLRYKVDIANARVSDPKSFELIDETGKSISYQLTDLEMDKGLISKATLCFLSDLPSGTTRKFQLVLRGDKPLSTNSSHLKIRSSAFSDVVSNGQVRLEINKKLSSDDRAIIVKLGNNTMWLGNLLLPERENLTDYQVMKTIDGDVFWEYHFRFCFEGSKKYDLRLRLIDGMDYVEMDESMVGFNKDDQLSLILDWNNFKPEIRYCPTRASQINKEGKGYTNYQWEPIEGLSLKKDGDSHPKTNVDQRNKEDGMLPFRLSSYHNWMTWWRLHTAAFWSEKTDQSIGIYINDFEKWKDPSYPLWGSKEYLSVEYYYKNRQFYWKYPLVEGTRSTSIALYAHQKDREIVNQTNKPLVYIDYLRRWYGWISLNKTKDWILDYDSDYSTHQPFYQKMSLHQLKPNPKGVLERLKRNVKEMATAGERSFGPTPVGAREYLETLTPLLEVSESQFSKVNYKQARAYYLFMNYVFMDEALMPMRTMLSGHPNFLGDLKAIAGAVAFLYPDHPEAKLFADHFDKSMELNMRYHIRPDVDTWNAKGGRSTENLSCYTWAFLRPTLKTSFLLHHYYDGKNRMLHPNVSAYGNWLLNTLTSPLLELGGRRAIPPQGAHSRKPNIPDLLNTFGQELKYYDPLLAEHIFWETHPDDMRFESRKEADYWAIASKNERTYEKGTNPRLHSDKFTGYGFVLRKNYGEKDEMYVNLQQIDDGPNYRWGRAGKGGNGIIYYYANGKRYSHNGTEDVGDGPFGDVERATNFGVRKEGIYRGLGSYRSIGRNDLTEPLFDFGFAQFASILANEEVRSHYNSRSVLMADNDYIVVFDDVASSEVEGCFSWFVGINDEFPFIKQLTPGCKGTKVDVVHSSSPYHKDKSTPETKGMRFEGKGDFLTFVSHRLDLNVQYNDNVCLVNHPEGQKDWVFRSGSPILYNKNGVKFDGTSGFIRKKSKEHYQAALFNGKQISVPGITIMLDDKYCNNGVSLEVVDGKYRGKIQLIRPALLKMVLDEELDASYGFYLNGLQAYPQKIGDRTYLFALDAGNYDWLLTDEGAIPGTTCITKSISGDSWCELYWEKVPGATSYQVWLSSDYGKTWALYKKNITSIDCKIINQKQNSKIHARVVAEAQGGIGEASGDYPIYFSKEKAHAPEGLRLTLEKGILEVTWGQVLGADQYVLYCRKRGADHFDCVYRGSARRFRMEFSNKEIYELCVTAKNGNKESDKSIILSTDPDCFLNWDPIPGDKFRRDPESQENGYIEYNPFMEEKMKMLTYPE</sequence>
<dbReference type="SUPFAM" id="SSF49265">
    <property type="entry name" value="Fibronectin type III"/>
    <property type="match status" value="1"/>
</dbReference>
<accession>K5Z4S7</accession>
<comment type="caution">
    <text evidence="1">The sequence shown here is derived from an EMBL/GenBank/DDBJ whole genome shotgun (WGS) entry which is preliminary data.</text>
</comment>
<gene>
    <name evidence="1" type="ORF">HMPREF1077_03354</name>
</gene>